<dbReference type="InterPro" id="IPR013525">
    <property type="entry name" value="ABC2_TM"/>
</dbReference>
<dbReference type="PANTHER" id="PTHR43471">
    <property type="entry name" value="ABC TRANSPORTER PERMEASE"/>
    <property type="match status" value="1"/>
</dbReference>
<dbReference type="AlphaFoldDB" id="A0A839K3U0"/>
<name>A0A839K3U0_9FIRM</name>
<evidence type="ECO:0000259" key="6">
    <source>
        <dbReference type="Pfam" id="PF12698"/>
    </source>
</evidence>
<dbReference type="Pfam" id="PF12698">
    <property type="entry name" value="ABC2_membrane_3"/>
    <property type="match status" value="1"/>
</dbReference>
<feature type="transmembrane region" description="Helical" evidence="5">
    <location>
        <begin position="197"/>
        <end position="219"/>
    </location>
</feature>
<dbReference type="EMBL" id="JACEGA010000001">
    <property type="protein sequence ID" value="MBB2184534.1"/>
    <property type="molecule type" value="Genomic_DNA"/>
</dbReference>
<evidence type="ECO:0000313" key="8">
    <source>
        <dbReference type="Proteomes" id="UP000574276"/>
    </source>
</evidence>
<protein>
    <submittedName>
        <fullName evidence="7">ABC transporter permease</fullName>
    </submittedName>
</protein>
<reference evidence="7 8" key="1">
    <citation type="submission" date="2020-07" db="EMBL/GenBank/DDBJ databases">
        <title>Characterization and genome sequencing of isolate MD1, a novel member within the family Lachnospiraceae.</title>
        <authorList>
            <person name="Rettenmaier R."/>
            <person name="Di Bello L."/>
            <person name="Zinser C."/>
            <person name="Scheitz K."/>
            <person name="Liebl W."/>
            <person name="Zverlov V."/>
        </authorList>
    </citation>
    <scope>NUCLEOTIDE SEQUENCE [LARGE SCALE GENOMIC DNA]</scope>
    <source>
        <strain evidence="7 8">MD1</strain>
    </source>
</reference>
<evidence type="ECO:0000313" key="7">
    <source>
        <dbReference type="EMBL" id="MBB2184534.1"/>
    </source>
</evidence>
<dbReference type="RefSeq" id="WP_228354098.1">
    <property type="nucleotide sequence ID" value="NZ_JACEGA010000001.1"/>
</dbReference>
<feature type="transmembrane region" description="Helical" evidence="5">
    <location>
        <begin position="291"/>
        <end position="315"/>
    </location>
</feature>
<evidence type="ECO:0000256" key="1">
    <source>
        <dbReference type="ARBA" id="ARBA00004141"/>
    </source>
</evidence>
<evidence type="ECO:0000256" key="4">
    <source>
        <dbReference type="ARBA" id="ARBA00023136"/>
    </source>
</evidence>
<organism evidence="7 8">
    <name type="scientific">Variimorphobacter saccharofermentans</name>
    <dbReference type="NCBI Taxonomy" id="2755051"/>
    <lineage>
        <taxon>Bacteria</taxon>
        <taxon>Bacillati</taxon>
        <taxon>Bacillota</taxon>
        <taxon>Clostridia</taxon>
        <taxon>Lachnospirales</taxon>
        <taxon>Lachnospiraceae</taxon>
        <taxon>Variimorphobacter</taxon>
    </lineage>
</organism>
<feature type="transmembrane region" description="Helical" evidence="5">
    <location>
        <begin position="240"/>
        <end position="271"/>
    </location>
</feature>
<feature type="transmembrane region" description="Helical" evidence="5">
    <location>
        <begin position="327"/>
        <end position="345"/>
    </location>
</feature>
<evidence type="ECO:0000256" key="5">
    <source>
        <dbReference type="SAM" id="Phobius"/>
    </source>
</evidence>
<gene>
    <name evidence="7" type="ORF">H0486_16775</name>
</gene>
<feature type="transmembrane region" description="Helical" evidence="5">
    <location>
        <begin position="21"/>
        <end position="40"/>
    </location>
</feature>
<keyword evidence="8" id="KW-1185">Reference proteome</keyword>
<keyword evidence="2 5" id="KW-0812">Transmembrane</keyword>
<keyword evidence="3 5" id="KW-1133">Transmembrane helix</keyword>
<evidence type="ECO:0000256" key="2">
    <source>
        <dbReference type="ARBA" id="ARBA00022692"/>
    </source>
</evidence>
<comment type="caution">
    <text evidence="7">The sequence shown here is derived from an EMBL/GenBank/DDBJ whole genome shotgun (WGS) entry which is preliminary data.</text>
</comment>
<comment type="subcellular location">
    <subcellularLocation>
        <location evidence="1">Membrane</location>
        <topology evidence="1">Multi-pass membrane protein</topology>
    </subcellularLocation>
</comment>
<feature type="transmembrane region" description="Helical" evidence="5">
    <location>
        <begin position="373"/>
        <end position="394"/>
    </location>
</feature>
<proteinExistence type="predicted"/>
<dbReference type="PANTHER" id="PTHR43471:SF3">
    <property type="entry name" value="ABC TRANSPORTER PERMEASE PROTEIN NATB"/>
    <property type="match status" value="1"/>
</dbReference>
<dbReference type="GO" id="GO:0016020">
    <property type="term" value="C:membrane"/>
    <property type="evidence" value="ECO:0007669"/>
    <property type="project" value="UniProtKB-SubCell"/>
</dbReference>
<feature type="domain" description="ABC-2 type transporter transmembrane" evidence="6">
    <location>
        <begin position="20"/>
        <end position="390"/>
    </location>
</feature>
<dbReference type="Proteomes" id="UP000574276">
    <property type="component" value="Unassembled WGS sequence"/>
</dbReference>
<sequence>MKGTKNIIIKELTRVFTDRKMVISLFILPAFIVIGLYSLMGQVMKNMLNDIEEHIPSVYIQNAPEDLQQVISDTQFQGDITYLGSSESTDEIKEGILQGTVDLLVVFEEGFRETINSYQLAGDAIPEVKTYYNSAEDYSSVARESFVYTVLDTYQKNIQVERLGNTEQLQVFYIDKDPTTSNIVDEKKEDGKFFGSLLPFLINVMLFSGAMGLGVDAITGEKERGTLASMLLSPIKRSEIVFGKLISLAILSGISAVVYAVSIVFAIPMMYSGITGGATDGARLHFTAVEAIQLLVLLIVLVYLYVGLVALVAVYAKTSKVANTYVMPIYILIMLGSILTVSGMGDSKLTNFFIPIYNSAICIQNLLLGELTMAQFGATVGTIAILAIIVTQLITRAFNSEKIMFNA</sequence>
<dbReference type="GO" id="GO:0140359">
    <property type="term" value="F:ABC-type transporter activity"/>
    <property type="evidence" value="ECO:0007669"/>
    <property type="project" value="InterPro"/>
</dbReference>
<accession>A0A839K3U0</accession>
<keyword evidence="4 5" id="KW-0472">Membrane</keyword>
<evidence type="ECO:0000256" key="3">
    <source>
        <dbReference type="ARBA" id="ARBA00022989"/>
    </source>
</evidence>